<dbReference type="Pfam" id="PF04545">
    <property type="entry name" value="Sigma70_r4"/>
    <property type="match status" value="1"/>
</dbReference>
<dbReference type="Pfam" id="PF00140">
    <property type="entry name" value="Sigma70_r1_2"/>
    <property type="match status" value="1"/>
</dbReference>
<feature type="domain" description="RNA polymerase sigma-70 region 1.2" evidence="5">
    <location>
        <begin position="14"/>
        <end position="32"/>
    </location>
</feature>
<dbReference type="Pfam" id="PF04542">
    <property type="entry name" value="Sigma70_r2"/>
    <property type="match status" value="1"/>
</dbReference>
<dbReference type="Gene3D" id="1.20.140.160">
    <property type="match status" value="1"/>
</dbReference>
<dbReference type="InterPro" id="IPR013325">
    <property type="entry name" value="RNA_pol_sigma_r2"/>
</dbReference>
<gene>
    <name evidence="8" type="ORF">CSB45_05005</name>
</gene>
<dbReference type="Proteomes" id="UP000229740">
    <property type="component" value="Unassembled WGS sequence"/>
</dbReference>
<dbReference type="GO" id="GO:0016987">
    <property type="term" value="F:sigma factor activity"/>
    <property type="evidence" value="ECO:0007669"/>
    <property type="project" value="UniProtKB-KW"/>
</dbReference>
<evidence type="ECO:0000256" key="4">
    <source>
        <dbReference type="ARBA" id="ARBA00023163"/>
    </source>
</evidence>
<dbReference type="PANTHER" id="PTHR30603:SF47">
    <property type="entry name" value="RNA POLYMERASE SIGMA FACTOR SIGD, CHLOROPLASTIC"/>
    <property type="match status" value="1"/>
</dbReference>
<dbReference type="PRINTS" id="PR00046">
    <property type="entry name" value="SIGMA70FCT"/>
</dbReference>
<feature type="domain" description="RNA polymerase sigma-70 region 4" evidence="7">
    <location>
        <begin position="217"/>
        <end position="269"/>
    </location>
</feature>
<evidence type="ECO:0000259" key="7">
    <source>
        <dbReference type="Pfam" id="PF04545"/>
    </source>
</evidence>
<sequence length="275" mass="31400">MVGGHMNSTTLAPYLRDIRNYPLLSHDDEVSLIKECRQGSDAAAEKLVTSNLRFVVSIAKKYQHLGLPLSDLINEGNIGLMNAIGQFDENRGVKFSSYASWLIKRQIFQALADKSKIVRIPIKRVLSLLKQNRCLSQLSSQLRLYDTDTETIRHIEKKIEGIKRKLNAHYPYLSLDAPLAADDTSSTFIDFISEDETKRPDCVVLQKVDQDIIFRSLSELSGRERTIIEMYYGLKNEEPKTLKEIGQVFGITRERVRQIKEAAIVKLRESLHVHN</sequence>
<dbReference type="InterPro" id="IPR014284">
    <property type="entry name" value="RNA_pol_sigma-70_dom"/>
</dbReference>
<dbReference type="GO" id="GO:0003677">
    <property type="term" value="F:DNA binding"/>
    <property type="evidence" value="ECO:0007669"/>
    <property type="project" value="UniProtKB-KW"/>
</dbReference>
<dbReference type="PIRSF" id="PIRSF000770">
    <property type="entry name" value="RNA_pol_sigma-SigE/K"/>
    <property type="match status" value="1"/>
</dbReference>
<dbReference type="GO" id="GO:0006352">
    <property type="term" value="P:DNA-templated transcription initiation"/>
    <property type="evidence" value="ECO:0007669"/>
    <property type="project" value="InterPro"/>
</dbReference>
<accession>A0A2G6E8D8</accession>
<comment type="caution">
    <text evidence="8">The sequence shown here is derived from an EMBL/GenBank/DDBJ whole genome shotgun (WGS) entry which is preliminary data.</text>
</comment>
<evidence type="ECO:0000259" key="5">
    <source>
        <dbReference type="Pfam" id="PF00140"/>
    </source>
</evidence>
<dbReference type="InterPro" id="IPR007627">
    <property type="entry name" value="RNA_pol_sigma70_r2"/>
</dbReference>
<dbReference type="InterPro" id="IPR000943">
    <property type="entry name" value="RNA_pol_sigma70"/>
</dbReference>
<evidence type="ECO:0000313" key="9">
    <source>
        <dbReference type="Proteomes" id="UP000229740"/>
    </source>
</evidence>
<organism evidence="8 9">
    <name type="scientific">candidate division KSB3 bacterium</name>
    <dbReference type="NCBI Taxonomy" id="2044937"/>
    <lineage>
        <taxon>Bacteria</taxon>
        <taxon>candidate division KSB3</taxon>
    </lineage>
</organism>
<dbReference type="SUPFAM" id="SSF88659">
    <property type="entry name" value="Sigma3 and sigma4 domains of RNA polymerase sigma factors"/>
    <property type="match status" value="1"/>
</dbReference>
<feature type="domain" description="RNA polymerase sigma-70 region 2" evidence="6">
    <location>
        <begin position="47"/>
        <end position="116"/>
    </location>
</feature>
<dbReference type="SUPFAM" id="SSF88946">
    <property type="entry name" value="Sigma2 domain of RNA polymerase sigma factors"/>
    <property type="match status" value="1"/>
</dbReference>
<reference evidence="8 9" key="1">
    <citation type="submission" date="2017-10" db="EMBL/GenBank/DDBJ databases">
        <title>Novel microbial diversity and functional potential in the marine mammal oral microbiome.</title>
        <authorList>
            <person name="Dudek N.K."/>
            <person name="Sun C.L."/>
            <person name="Burstein D."/>
            <person name="Kantor R.S."/>
            <person name="Aliaga Goltsman D.S."/>
            <person name="Bik E.M."/>
            <person name="Thomas B.C."/>
            <person name="Banfield J.F."/>
            <person name="Relman D.A."/>
        </authorList>
    </citation>
    <scope>NUCLEOTIDE SEQUENCE [LARGE SCALE GENOMIC DNA]</scope>
    <source>
        <strain evidence="8">DOLZORAL124_49_17</strain>
    </source>
</reference>
<evidence type="ECO:0000256" key="3">
    <source>
        <dbReference type="ARBA" id="ARBA00023125"/>
    </source>
</evidence>
<proteinExistence type="predicted"/>
<keyword evidence="2" id="KW-0731">Sigma factor</keyword>
<protein>
    <submittedName>
        <fullName evidence="8">RNA polymerase subunit sigma</fullName>
    </submittedName>
</protein>
<dbReference type="EMBL" id="PDPS01000024">
    <property type="protein sequence ID" value="PID58051.1"/>
    <property type="molecule type" value="Genomic_DNA"/>
</dbReference>
<dbReference type="InterPro" id="IPR013324">
    <property type="entry name" value="RNA_pol_sigma_r3/r4-like"/>
</dbReference>
<dbReference type="CDD" id="cd06171">
    <property type="entry name" value="Sigma70_r4"/>
    <property type="match status" value="1"/>
</dbReference>
<dbReference type="Gene3D" id="1.10.601.10">
    <property type="entry name" value="RNA Polymerase Primary Sigma Factor"/>
    <property type="match status" value="1"/>
</dbReference>
<keyword evidence="3" id="KW-0238">DNA-binding</keyword>
<evidence type="ECO:0000313" key="8">
    <source>
        <dbReference type="EMBL" id="PID58051.1"/>
    </source>
</evidence>
<evidence type="ECO:0000259" key="6">
    <source>
        <dbReference type="Pfam" id="PF04542"/>
    </source>
</evidence>
<dbReference type="NCBIfam" id="TIGR02937">
    <property type="entry name" value="sigma70-ECF"/>
    <property type="match status" value="1"/>
</dbReference>
<keyword evidence="1" id="KW-0805">Transcription regulation</keyword>
<dbReference type="InterPro" id="IPR009042">
    <property type="entry name" value="RNA_pol_sigma70_r1_2"/>
</dbReference>
<evidence type="ECO:0000256" key="2">
    <source>
        <dbReference type="ARBA" id="ARBA00023082"/>
    </source>
</evidence>
<dbReference type="InterPro" id="IPR050239">
    <property type="entry name" value="Sigma-70_RNA_pol_init_factors"/>
</dbReference>
<name>A0A2G6E8D8_9BACT</name>
<keyword evidence="4" id="KW-0804">Transcription</keyword>
<dbReference type="AlphaFoldDB" id="A0A2G6E8D8"/>
<evidence type="ECO:0000256" key="1">
    <source>
        <dbReference type="ARBA" id="ARBA00023015"/>
    </source>
</evidence>
<dbReference type="InterPro" id="IPR007630">
    <property type="entry name" value="RNA_pol_sigma70_r4"/>
</dbReference>
<dbReference type="PANTHER" id="PTHR30603">
    <property type="entry name" value="RNA POLYMERASE SIGMA FACTOR RPO"/>
    <property type="match status" value="1"/>
</dbReference>